<sequence>MDAVFSIVQSFFDASASGWCFFTLEDSVYGIMLRKLSSTVYRWQGIFIPLEDLNIENPKTCEAFNIGLSPYFV</sequence>
<name>A0A9X9M766_GULGU</name>
<dbReference type="Proteomes" id="UP000269945">
    <property type="component" value="Unassembled WGS sequence"/>
</dbReference>
<dbReference type="InterPro" id="IPR026919">
    <property type="entry name" value="ADGRV1"/>
</dbReference>
<feature type="non-terminal residue" evidence="4">
    <location>
        <position position="73"/>
    </location>
</feature>
<dbReference type="PANTHER" id="PTHR46682">
    <property type="entry name" value="ADHESION G-PROTEIN COUPLED RECEPTOR V1"/>
    <property type="match status" value="1"/>
</dbReference>
<accession>A0A9X9M766</accession>
<dbReference type="GO" id="GO:0004930">
    <property type="term" value="F:G protein-coupled receptor activity"/>
    <property type="evidence" value="ECO:0007669"/>
    <property type="project" value="InterPro"/>
</dbReference>
<dbReference type="GO" id="GO:0032420">
    <property type="term" value="C:stereocilium"/>
    <property type="evidence" value="ECO:0007669"/>
    <property type="project" value="TreeGrafter"/>
</dbReference>
<dbReference type="GO" id="GO:0007601">
    <property type="term" value="P:visual perception"/>
    <property type="evidence" value="ECO:0007669"/>
    <property type="project" value="TreeGrafter"/>
</dbReference>
<dbReference type="GO" id="GO:0001965">
    <property type="term" value="F:G-protein alpha-subunit binding"/>
    <property type="evidence" value="ECO:0007669"/>
    <property type="project" value="TreeGrafter"/>
</dbReference>
<keyword evidence="5" id="KW-1185">Reference proteome</keyword>
<dbReference type="EMBL" id="CYRY02043662">
    <property type="protein sequence ID" value="VCX38240.1"/>
    <property type="molecule type" value="Genomic_DNA"/>
</dbReference>
<dbReference type="PANTHER" id="PTHR46682:SF1">
    <property type="entry name" value="ADHESION G-PROTEIN COUPLED RECEPTOR V1"/>
    <property type="match status" value="1"/>
</dbReference>
<dbReference type="InterPro" id="IPR009039">
    <property type="entry name" value="EAR"/>
</dbReference>
<dbReference type="GO" id="GO:0010855">
    <property type="term" value="F:adenylate cyclase inhibitor activity"/>
    <property type="evidence" value="ECO:0007669"/>
    <property type="project" value="TreeGrafter"/>
</dbReference>
<dbReference type="AlphaFoldDB" id="A0A9X9M766"/>
<dbReference type="PROSITE" id="PS50912">
    <property type="entry name" value="EAR"/>
    <property type="match status" value="1"/>
</dbReference>
<comment type="caution">
    <text evidence="4">The sequence shown here is derived from an EMBL/GenBank/DDBJ whole genome shotgun (WGS) entry which is preliminary data.</text>
</comment>
<gene>
    <name evidence="4" type="ORF">BN2614_LOCUS7</name>
</gene>
<feature type="repeat" description="EAR" evidence="3">
    <location>
        <begin position="4"/>
        <end position="45"/>
    </location>
</feature>
<dbReference type="GO" id="GO:0016020">
    <property type="term" value="C:membrane"/>
    <property type="evidence" value="ECO:0007669"/>
    <property type="project" value="InterPro"/>
</dbReference>
<evidence type="ECO:0000256" key="3">
    <source>
        <dbReference type="PROSITE-ProRule" id="PRU00075"/>
    </source>
</evidence>
<keyword evidence="1" id="KW-0732">Signal</keyword>
<reference evidence="4 5" key="1">
    <citation type="submission" date="2018-10" db="EMBL/GenBank/DDBJ databases">
        <authorList>
            <person name="Ekblom R."/>
            <person name="Jareborg N."/>
        </authorList>
    </citation>
    <scope>NUCLEOTIDE SEQUENCE [LARGE SCALE GENOMIC DNA]</scope>
    <source>
        <tissue evidence="4">Muscle</tissue>
    </source>
</reference>
<evidence type="ECO:0000313" key="5">
    <source>
        <dbReference type="Proteomes" id="UP000269945"/>
    </source>
</evidence>
<dbReference type="GO" id="GO:0071277">
    <property type="term" value="P:cellular response to calcium ion"/>
    <property type="evidence" value="ECO:0007669"/>
    <property type="project" value="TreeGrafter"/>
</dbReference>
<evidence type="ECO:0000256" key="1">
    <source>
        <dbReference type="ARBA" id="ARBA00022729"/>
    </source>
</evidence>
<proteinExistence type="predicted"/>
<keyword evidence="2" id="KW-0677">Repeat</keyword>
<dbReference type="GO" id="GO:0005737">
    <property type="term" value="C:cytoplasm"/>
    <property type="evidence" value="ECO:0007669"/>
    <property type="project" value="TreeGrafter"/>
</dbReference>
<evidence type="ECO:0000313" key="4">
    <source>
        <dbReference type="EMBL" id="VCX38240.1"/>
    </source>
</evidence>
<dbReference type="GO" id="GO:0007605">
    <property type="term" value="P:sensory perception of sound"/>
    <property type="evidence" value="ECO:0007669"/>
    <property type="project" value="TreeGrafter"/>
</dbReference>
<protein>
    <submittedName>
        <fullName evidence="4">Uncharacterized protein</fullName>
    </submittedName>
</protein>
<evidence type="ECO:0000256" key="2">
    <source>
        <dbReference type="ARBA" id="ARBA00022737"/>
    </source>
</evidence>
<organism evidence="4 5">
    <name type="scientific">Gulo gulo</name>
    <name type="common">Wolverine</name>
    <name type="synonym">Gluton</name>
    <dbReference type="NCBI Taxonomy" id="48420"/>
    <lineage>
        <taxon>Eukaryota</taxon>
        <taxon>Metazoa</taxon>
        <taxon>Chordata</taxon>
        <taxon>Craniata</taxon>
        <taxon>Vertebrata</taxon>
        <taxon>Euteleostomi</taxon>
        <taxon>Mammalia</taxon>
        <taxon>Eutheria</taxon>
        <taxon>Laurasiatheria</taxon>
        <taxon>Carnivora</taxon>
        <taxon>Caniformia</taxon>
        <taxon>Musteloidea</taxon>
        <taxon>Mustelidae</taxon>
        <taxon>Guloninae</taxon>
        <taxon>Gulo</taxon>
    </lineage>
</organism>